<protein>
    <recommendedName>
        <fullName evidence="2">cysteine desulfurase</fullName>
        <ecNumber evidence="2">2.8.1.7</ecNumber>
    </recommendedName>
</protein>
<dbReference type="EC" id="2.8.1.7" evidence="2"/>
<dbReference type="InterPro" id="IPR015422">
    <property type="entry name" value="PyrdxlP-dep_Trfase_small"/>
</dbReference>
<dbReference type="GO" id="GO:0030170">
    <property type="term" value="F:pyridoxal phosphate binding"/>
    <property type="evidence" value="ECO:0007669"/>
    <property type="project" value="InterPro"/>
</dbReference>
<dbReference type="Gene3D" id="3.90.1150.10">
    <property type="entry name" value="Aspartate Aminotransferase, domain 1"/>
    <property type="match status" value="1"/>
</dbReference>
<dbReference type="GO" id="GO:0031071">
    <property type="term" value="F:cysteine desulfurase activity"/>
    <property type="evidence" value="ECO:0007669"/>
    <property type="project" value="UniProtKB-EC"/>
</dbReference>
<dbReference type="AlphaFoldDB" id="A0A381VJY0"/>
<comment type="cofactor">
    <cofactor evidence="1">
        <name>pyridoxal 5'-phosphate</name>
        <dbReference type="ChEBI" id="CHEBI:597326"/>
    </cofactor>
</comment>
<evidence type="ECO:0000259" key="6">
    <source>
        <dbReference type="Pfam" id="PF00266"/>
    </source>
</evidence>
<evidence type="ECO:0000256" key="3">
    <source>
        <dbReference type="ARBA" id="ARBA00022679"/>
    </source>
</evidence>
<dbReference type="EMBL" id="UINC01008854">
    <property type="protein sequence ID" value="SVA39783.1"/>
    <property type="molecule type" value="Genomic_DNA"/>
</dbReference>
<dbReference type="InterPro" id="IPR015421">
    <property type="entry name" value="PyrdxlP-dep_Trfase_major"/>
</dbReference>
<dbReference type="Pfam" id="PF00266">
    <property type="entry name" value="Aminotran_5"/>
    <property type="match status" value="1"/>
</dbReference>
<feature type="domain" description="Aminotransferase class V" evidence="6">
    <location>
        <begin position="1"/>
        <end position="282"/>
    </location>
</feature>
<sequence>EVVLTVTEHHSNLVPWQLLAENTGCKLRFIDIDDEGRLRTDHLDEYITEKTKLVCMGHVSNALGTIHSVRTIACAARAVGALVFVDGAQGAPHGPVNVETLDCDFYAYSPHKALGPLGIGVLWARRDLLEEMNPFLGGGEMIRNVSLERSTWAGVPYKFEAGTPSVADAVGLGASIDYLIELGMDNVRTHEKQIVSYAMERLAELPFIRFFGPRDPADRCGLVSFIDADIHPHDLGTVVDQHGVAIRSGHHCAKPLMHRLGVVATARASFYIYNDRSDVDKLIDSLLEARKVFGL</sequence>
<name>A0A381VJY0_9ZZZZ</name>
<gene>
    <name evidence="7" type="ORF">METZ01_LOCUS92637</name>
</gene>
<evidence type="ECO:0000256" key="4">
    <source>
        <dbReference type="ARBA" id="ARBA00022898"/>
    </source>
</evidence>
<dbReference type="SUPFAM" id="SSF53383">
    <property type="entry name" value="PLP-dependent transferases"/>
    <property type="match status" value="1"/>
</dbReference>
<reference evidence="7" key="1">
    <citation type="submission" date="2018-05" db="EMBL/GenBank/DDBJ databases">
        <authorList>
            <person name="Lanie J.A."/>
            <person name="Ng W.-L."/>
            <person name="Kazmierczak K.M."/>
            <person name="Andrzejewski T.M."/>
            <person name="Davidsen T.M."/>
            <person name="Wayne K.J."/>
            <person name="Tettelin H."/>
            <person name="Glass J.I."/>
            <person name="Rusch D."/>
            <person name="Podicherti R."/>
            <person name="Tsui H.-C.T."/>
            <person name="Winkler M.E."/>
        </authorList>
    </citation>
    <scope>NUCLEOTIDE SEQUENCE</scope>
</reference>
<dbReference type="PANTHER" id="PTHR43586:SF8">
    <property type="entry name" value="CYSTEINE DESULFURASE 1, CHLOROPLASTIC"/>
    <property type="match status" value="1"/>
</dbReference>
<evidence type="ECO:0000256" key="2">
    <source>
        <dbReference type="ARBA" id="ARBA00012239"/>
    </source>
</evidence>
<evidence type="ECO:0000256" key="1">
    <source>
        <dbReference type="ARBA" id="ARBA00001933"/>
    </source>
</evidence>
<dbReference type="InterPro" id="IPR010970">
    <property type="entry name" value="Cys_dSase_SufS"/>
</dbReference>
<dbReference type="PANTHER" id="PTHR43586">
    <property type="entry name" value="CYSTEINE DESULFURASE"/>
    <property type="match status" value="1"/>
</dbReference>
<accession>A0A381VJY0</accession>
<dbReference type="Gene3D" id="3.40.640.10">
    <property type="entry name" value="Type I PLP-dependent aspartate aminotransferase-like (Major domain)"/>
    <property type="match status" value="1"/>
</dbReference>
<keyword evidence="3" id="KW-0808">Transferase</keyword>
<dbReference type="InterPro" id="IPR015424">
    <property type="entry name" value="PyrdxlP-dep_Trfase"/>
</dbReference>
<dbReference type="GO" id="GO:0006534">
    <property type="term" value="P:cysteine metabolic process"/>
    <property type="evidence" value="ECO:0007669"/>
    <property type="project" value="InterPro"/>
</dbReference>
<proteinExistence type="predicted"/>
<feature type="non-terminal residue" evidence="7">
    <location>
        <position position="1"/>
    </location>
</feature>
<keyword evidence="4" id="KW-0663">Pyridoxal phosphate</keyword>
<evidence type="ECO:0000313" key="7">
    <source>
        <dbReference type="EMBL" id="SVA39783.1"/>
    </source>
</evidence>
<dbReference type="CDD" id="cd06453">
    <property type="entry name" value="SufS_like"/>
    <property type="match status" value="1"/>
</dbReference>
<evidence type="ECO:0000256" key="5">
    <source>
        <dbReference type="ARBA" id="ARBA00050776"/>
    </source>
</evidence>
<dbReference type="InterPro" id="IPR000192">
    <property type="entry name" value="Aminotrans_V_dom"/>
</dbReference>
<comment type="catalytic activity">
    <reaction evidence="5">
        <text>(sulfur carrier)-H + L-cysteine = (sulfur carrier)-SH + L-alanine</text>
        <dbReference type="Rhea" id="RHEA:43892"/>
        <dbReference type="Rhea" id="RHEA-COMP:14737"/>
        <dbReference type="Rhea" id="RHEA-COMP:14739"/>
        <dbReference type="ChEBI" id="CHEBI:29917"/>
        <dbReference type="ChEBI" id="CHEBI:35235"/>
        <dbReference type="ChEBI" id="CHEBI:57972"/>
        <dbReference type="ChEBI" id="CHEBI:64428"/>
        <dbReference type="EC" id="2.8.1.7"/>
    </reaction>
</comment>
<organism evidence="7">
    <name type="scientific">marine metagenome</name>
    <dbReference type="NCBI Taxonomy" id="408172"/>
    <lineage>
        <taxon>unclassified sequences</taxon>
        <taxon>metagenomes</taxon>
        <taxon>ecological metagenomes</taxon>
    </lineage>
</organism>